<comment type="caution">
    <text evidence="2">The sequence shown here is derived from an EMBL/GenBank/DDBJ whole genome shotgun (WGS) entry which is preliminary data.</text>
</comment>
<evidence type="ECO:0000313" key="2">
    <source>
        <dbReference type="EMBL" id="KAK7055134.1"/>
    </source>
</evidence>
<feature type="transmembrane region" description="Helical" evidence="1">
    <location>
        <begin position="34"/>
        <end position="55"/>
    </location>
</feature>
<dbReference type="EMBL" id="JAWWNJ010000005">
    <property type="protein sequence ID" value="KAK7055134.1"/>
    <property type="molecule type" value="Genomic_DNA"/>
</dbReference>
<keyword evidence="1" id="KW-0472">Membrane</keyword>
<organism evidence="2 3">
    <name type="scientific">Favolaschia claudopus</name>
    <dbReference type="NCBI Taxonomy" id="2862362"/>
    <lineage>
        <taxon>Eukaryota</taxon>
        <taxon>Fungi</taxon>
        <taxon>Dikarya</taxon>
        <taxon>Basidiomycota</taxon>
        <taxon>Agaricomycotina</taxon>
        <taxon>Agaricomycetes</taxon>
        <taxon>Agaricomycetidae</taxon>
        <taxon>Agaricales</taxon>
        <taxon>Marasmiineae</taxon>
        <taxon>Mycenaceae</taxon>
        <taxon>Favolaschia</taxon>
    </lineage>
</organism>
<keyword evidence="1" id="KW-1133">Transmembrane helix</keyword>
<protein>
    <submittedName>
        <fullName evidence="2">Uncharacterized protein</fullName>
    </submittedName>
</protein>
<gene>
    <name evidence="2" type="ORF">R3P38DRAFT_2845317</name>
</gene>
<keyword evidence="3" id="KW-1185">Reference proteome</keyword>
<dbReference type="AlphaFoldDB" id="A0AAW0DU19"/>
<proteinExistence type="predicted"/>
<dbReference type="Proteomes" id="UP001362999">
    <property type="component" value="Unassembled WGS sequence"/>
</dbReference>
<keyword evidence="1" id="KW-0812">Transmembrane</keyword>
<feature type="non-terminal residue" evidence="2">
    <location>
        <position position="134"/>
    </location>
</feature>
<evidence type="ECO:0000313" key="3">
    <source>
        <dbReference type="Proteomes" id="UP001362999"/>
    </source>
</evidence>
<accession>A0AAW0DU19</accession>
<name>A0AAW0DU19_9AGAR</name>
<reference evidence="2 3" key="1">
    <citation type="journal article" date="2024" name="J Genomics">
        <title>Draft genome sequencing and assembly of Favolaschia claudopus CIRM-BRFM 2984 isolated from oak limbs.</title>
        <authorList>
            <person name="Navarro D."/>
            <person name="Drula E."/>
            <person name="Chaduli D."/>
            <person name="Cazenave R."/>
            <person name="Ahrendt S."/>
            <person name="Wang J."/>
            <person name="Lipzen A."/>
            <person name="Daum C."/>
            <person name="Barry K."/>
            <person name="Grigoriev I.V."/>
            <person name="Favel A."/>
            <person name="Rosso M.N."/>
            <person name="Martin F."/>
        </authorList>
    </citation>
    <scope>NUCLEOTIDE SEQUENCE [LARGE SCALE GENOMIC DNA]</scope>
    <source>
        <strain evidence="2 3">CIRM-BRFM 2984</strain>
    </source>
</reference>
<evidence type="ECO:0000256" key="1">
    <source>
        <dbReference type="SAM" id="Phobius"/>
    </source>
</evidence>
<sequence length="134" mass="15167">MASGFLSPGVSYILKPIPKLLFLQSSSIPMSIPLWGRILAAVLAPPVWAAIRALYVYVREEREIRALGAVNGCGIWICFLGRIKQGRVGYPFDVVEPMIRRYGKTFNTRILGEDRRIFATDFEGWEKGCDNFLR</sequence>